<evidence type="ECO:0000313" key="5">
    <source>
        <dbReference type="EMBL" id="GFQ92177.1"/>
    </source>
</evidence>
<dbReference type="GO" id="GO:0005829">
    <property type="term" value="C:cytosol"/>
    <property type="evidence" value="ECO:0007669"/>
    <property type="project" value="TreeGrafter"/>
</dbReference>
<evidence type="ECO:0000256" key="3">
    <source>
        <dbReference type="SAM" id="MobiDB-lite"/>
    </source>
</evidence>
<feature type="domain" description="Protein kinase" evidence="4">
    <location>
        <begin position="801"/>
        <end position="1056"/>
    </location>
</feature>
<keyword evidence="1" id="KW-0547">Nucleotide-binding</keyword>
<dbReference type="Proteomes" id="UP000887116">
    <property type="component" value="Unassembled WGS sequence"/>
</dbReference>
<name>A0A8X6ID47_TRICU</name>
<dbReference type="Gene3D" id="3.30.200.20">
    <property type="entry name" value="Phosphorylase Kinase, domain 1"/>
    <property type="match status" value="1"/>
</dbReference>
<dbReference type="PROSITE" id="PS50011">
    <property type="entry name" value="PROTEIN_KINASE_DOM"/>
    <property type="match status" value="1"/>
</dbReference>
<protein>
    <recommendedName>
        <fullName evidence="4">Protein kinase domain-containing protein</fullName>
    </recommendedName>
</protein>
<dbReference type="Gene3D" id="3.30.420.10">
    <property type="entry name" value="Ribonuclease H-like superfamily/Ribonuclease H"/>
    <property type="match status" value="1"/>
</dbReference>
<feature type="region of interest" description="Disordered" evidence="3">
    <location>
        <begin position="757"/>
        <end position="776"/>
    </location>
</feature>
<feature type="region of interest" description="Disordered" evidence="3">
    <location>
        <begin position="67"/>
        <end position="92"/>
    </location>
</feature>
<feature type="compositionally biased region" description="Basic and acidic residues" evidence="3">
    <location>
        <begin position="523"/>
        <end position="535"/>
    </location>
</feature>
<reference evidence="5" key="1">
    <citation type="submission" date="2020-07" db="EMBL/GenBank/DDBJ databases">
        <title>Multicomponent nature underlies the extraordinary mechanical properties of spider dragline silk.</title>
        <authorList>
            <person name="Kono N."/>
            <person name="Nakamura H."/>
            <person name="Mori M."/>
            <person name="Yoshida Y."/>
            <person name="Ohtoshi R."/>
            <person name="Malay A.D."/>
            <person name="Moran D.A.P."/>
            <person name="Tomita M."/>
            <person name="Numata K."/>
            <person name="Arakawa K."/>
        </authorList>
    </citation>
    <scope>NUCLEOTIDE SEQUENCE</scope>
</reference>
<dbReference type="GO" id="GO:0005524">
    <property type="term" value="F:ATP binding"/>
    <property type="evidence" value="ECO:0007669"/>
    <property type="project" value="UniProtKB-KW"/>
</dbReference>
<dbReference type="PANTHER" id="PTHR24346">
    <property type="entry name" value="MAP/MICROTUBULE AFFINITY-REGULATING KINASE"/>
    <property type="match status" value="1"/>
</dbReference>
<dbReference type="InterPro" id="IPR036397">
    <property type="entry name" value="RNaseH_sf"/>
</dbReference>
<dbReference type="GO" id="GO:0005634">
    <property type="term" value="C:nucleus"/>
    <property type="evidence" value="ECO:0007669"/>
    <property type="project" value="TreeGrafter"/>
</dbReference>
<evidence type="ECO:0000313" key="6">
    <source>
        <dbReference type="Proteomes" id="UP000887116"/>
    </source>
</evidence>
<evidence type="ECO:0000259" key="4">
    <source>
        <dbReference type="PROSITE" id="PS50011"/>
    </source>
</evidence>
<dbReference type="InterPro" id="IPR008271">
    <property type="entry name" value="Ser/Thr_kinase_AS"/>
</dbReference>
<dbReference type="PANTHER" id="PTHR24346:SF51">
    <property type="entry name" value="PAS DOMAIN-CONTAINING SERINE_THREONINE-PROTEIN KINASE"/>
    <property type="match status" value="1"/>
</dbReference>
<feature type="region of interest" description="Disordered" evidence="3">
    <location>
        <begin position="424"/>
        <end position="466"/>
    </location>
</feature>
<dbReference type="EMBL" id="BMAO01023979">
    <property type="protein sequence ID" value="GFQ92177.1"/>
    <property type="molecule type" value="Genomic_DNA"/>
</dbReference>
<dbReference type="SMART" id="SM00220">
    <property type="entry name" value="S_TKc"/>
    <property type="match status" value="1"/>
</dbReference>
<dbReference type="CDD" id="cd00130">
    <property type="entry name" value="PAS"/>
    <property type="match status" value="1"/>
</dbReference>
<evidence type="ECO:0000256" key="2">
    <source>
        <dbReference type="ARBA" id="ARBA00022840"/>
    </source>
</evidence>
<dbReference type="GO" id="GO:0035556">
    <property type="term" value="P:intracellular signal transduction"/>
    <property type="evidence" value="ECO:0007669"/>
    <property type="project" value="TreeGrafter"/>
</dbReference>
<feature type="compositionally biased region" description="Acidic residues" evidence="3">
    <location>
        <begin position="609"/>
        <end position="622"/>
    </location>
</feature>
<dbReference type="InterPro" id="IPR000719">
    <property type="entry name" value="Prot_kinase_dom"/>
</dbReference>
<organism evidence="5 6">
    <name type="scientific">Trichonephila clavata</name>
    <name type="common">Joro spider</name>
    <name type="synonym">Nephila clavata</name>
    <dbReference type="NCBI Taxonomy" id="2740835"/>
    <lineage>
        <taxon>Eukaryota</taxon>
        <taxon>Metazoa</taxon>
        <taxon>Ecdysozoa</taxon>
        <taxon>Arthropoda</taxon>
        <taxon>Chelicerata</taxon>
        <taxon>Arachnida</taxon>
        <taxon>Araneae</taxon>
        <taxon>Araneomorphae</taxon>
        <taxon>Entelegynae</taxon>
        <taxon>Araneoidea</taxon>
        <taxon>Nephilidae</taxon>
        <taxon>Trichonephila</taxon>
    </lineage>
</organism>
<dbReference type="InterPro" id="IPR000014">
    <property type="entry name" value="PAS"/>
</dbReference>
<evidence type="ECO:0000256" key="1">
    <source>
        <dbReference type="ARBA" id="ARBA00022741"/>
    </source>
</evidence>
<proteinExistence type="predicted"/>
<sequence>MNASFINKELKEEHLNSPTRLPLKLLQVSNFYRSKRDNLSKQASVSHLSPFEAVATRLHRAREFKLTPPPKDSFLHNQSLPDVHKDSENGNLSFDMGEAHKCSIDKFRGDTLGSINFSPLKTSPRQGNLAVNNRHVNRNSPLVETIEALSGNVFLCMQSPNKTKAIVTINAETTKILTANTLATQLLGIGSHYTSVKLSDFILSPEDKFLFSKSDLNPNGELVLFSGKVMDLINSSKQVIPVSVWARKIESDSDFRCVVVMEPVDRITATVKFDRNGKIVSCDENFMTVFGFSDPGAAININITDLIPNVEFGLENNQVNSKQCITGRNGGFIFPLSIQINICSKEKVNEDHQQEELLYEGTIWVFSNISGLITLLPDGTIHSCNTNFSLLFFGYTQDELVGKNISYIIPSFYNENEYFDTDSVALPPFDDEDDSSSKCGTSDGRITADSTGTDPHRPMNPIPFSPYMRDDYQQMVSYSFGDGHSASSSQFSFNQPSPVDHSSQQQESSHLDTSALTPPLVEKPIEDTNSSEHELSASSFQRSRHLSYSESLDTLHSGTNSITGSDINANFFGTGDGRVSIDAANNTPSECSYSPSEDSSHEPDSSSESGDEEESSREEDKDDQYSFCSHESDSDKEDKESFLLPINMCLSELNSLSCKERTHSTCLSDCDIKCAGLMTRISTPRDVNLRPLSDNSSRSLEGGEFIGLGRHRDGTNIAIMYYLKKVSLDDGKYLHCLWVSHDPEELKTSPISKARNDNVRTRTQETAETKSDCETSTCGDASESSVLSDSVYIEGEFSDKYTIIEHLRKGAFGCIKRTYRNSDGLLVISKFIRKSEVYEDSWVDDNQLNKKVPLEISILNAVDHPNIVKVLDVFENDVCFQMIMEKHGNGLDLFEFIERRAVSRMDEPLASYIFRQIVSALSYLHGLSILHRDIKDENLIIDEKFHVKLIDFGSAAFMKEDKLFSTFCGTMEYCSPEVIRGNKYRGPELEMFALGVTLYTIMAGENPFIGADEILLGEYDVPSRWTEELVDLVAHLLEPDPKERATLSEVENNCWVKQPVCINQYKFEDVVCCDNSNDEFGKITLSSAFGENVEAKLIKTSITLDNNSLNHPMDCLVAITDKLNAEALIPPSLYEALCSINNETNENDIFAESVDSFTPFSNDENDAESGNEIFYVESDSDPRNWDRQLPFLLFAYREVPNTTTGVSPFRLLYGREARGPLAILKSSWAGEIHLLTNISQSAADYLQEMKIKMEKAAESASLTAAQKQKSYGDYFNKRSSVKNFSIGEQVVLLIPDSSNKIYARWTGPGEIIQHHPPHSYKVKLPDGAVRHVHVNKIRKYHPRALAVGVIFEDDHEFGEIHPSPNLLRSTSERVLHETNLNHLKESEREQVLAILLKHCTLFTRDVKIAKVGAHRIRLKPNIERKKPFLYRIPESLKKDDDLRPAKYFQDLNLKSESSETTTDSDVSFLSSRMSNVRLEDMRRSLTESEL</sequence>
<dbReference type="PROSITE" id="PS00108">
    <property type="entry name" value="PROTEIN_KINASE_ST"/>
    <property type="match status" value="1"/>
</dbReference>
<gene>
    <name evidence="5" type="primary">PASK</name>
    <name evidence="5" type="ORF">TNCT_600051</name>
</gene>
<dbReference type="Gene3D" id="3.30.450.20">
    <property type="entry name" value="PAS domain"/>
    <property type="match status" value="2"/>
</dbReference>
<comment type="caution">
    <text evidence="5">The sequence shown here is derived from an EMBL/GenBank/DDBJ whole genome shotgun (WGS) entry which is preliminary data.</text>
</comment>
<keyword evidence="2" id="KW-0067">ATP-binding</keyword>
<feature type="compositionally biased region" description="Low complexity" evidence="3">
    <location>
        <begin position="487"/>
        <end position="498"/>
    </location>
</feature>
<accession>A0A8X6ID47</accession>
<feature type="compositionally biased region" description="Basic and acidic residues" evidence="3">
    <location>
        <begin position="757"/>
        <end position="773"/>
    </location>
</feature>
<feature type="region of interest" description="Disordered" evidence="3">
    <location>
        <begin position="487"/>
        <end position="542"/>
    </location>
</feature>
<dbReference type="Gene3D" id="1.10.510.10">
    <property type="entry name" value="Transferase(Phosphotransferase) domain 1"/>
    <property type="match status" value="1"/>
</dbReference>
<dbReference type="FunFam" id="1.10.510.10:FF:000351">
    <property type="entry name" value="PAS domain-containing serine/threonine-protein kinase"/>
    <property type="match status" value="1"/>
</dbReference>
<dbReference type="OrthoDB" id="10252171at2759"/>
<feature type="region of interest" description="Disordered" evidence="3">
    <location>
        <begin position="581"/>
        <end position="635"/>
    </location>
</feature>
<dbReference type="GO" id="GO:0003676">
    <property type="term" value="F:nucleic acid binding"/>
    <property type="evidence" value="ECO:0007669"/>
    <property type="project" value="InterPro"/>
</dbReference>
<dbReference type="InterPro" id="IPR011009">
    <property type="entry name" value="Kinase-like_dom_sf"/>
</dbReference>
<dbReference type="Pfam" id="PF00069">
    <property type="entry name" value="Pkinase"/>
    <property type="match status" value="1"/>
</dbReference>
<feature type="compositionally biased region" description="Low complexity" evidence="3">
    <location>
        <begin position="588"/>
        <end position="597"/>
    </location>
</feature>
<dbReference type="GO" id="GO:0004674">
    <property type="term" value="F:protein serine/threonine kinase activity"/>
    <property type="evidence" value="ECO:0007669"/>
    <property type="project" value="TreeGrafter"/>
</dbReference>
<keyword evidence="6" id="KW-1185">Reference proteome</keyword>
<dbReference type="SUPFAM" id="SSF56112">
    <property type="entry name" value="Protein kinase-like (PK-like)"/>
    <property type="match status" value="1"/>
</dbReference>
<feature type="compositionally biased region" description="Polar residues" evidence="3">
    <location>
        <begin position="500"/>
        <end position="516"/>
    </location>
</feature>
<dbReference type="GO" id="GO:0045719">
    <property type="term" value="P:negative regulation of glycogen biosynthetic process"/>
    <property type="evidence" value="ECO:0007669"/>
    <property type="project" value="TreeGrafter"/>
</dbReference>
<dbReference type="Pfam" id="PF13426">
    <property type="entry name" value="PAS_9"/>
    <property type="match status" value="1"/>
</dbReference>